<organism evidence="4 5">
    <name type="scientific">Leptosia nina</name>
    <dbReference type="NCBI Taxonomy" id="320188"/>
    <lineage>
        <taxon>Eukaryota</taxon>
        <taxon>Metazoa</taxon>
        <taxon>Ecdysozoa</taxon>
        <taxon>Arthropoda</taxon>
        <taxon>Hexapoda</taxon>
        <taxon>Insecta</taxon>
        <taxon>Pterygota</taxon>
        <taxon>Neoptera</taxon>
        <taxon>Endopterygota</taxon>
        <taxon>Lepidoptera</taxon>
        <taxon>Glossata</taxon>
        <taxon>Ditrysia</taxon>
        <taxon>Papilionoidea</taxon>
        <taxon>Pieridae</taxon>
        <taxon>Pierinae</taxon>
        <taxon>Leptosia</taxon>
    </lineage>
</organism>
<protein>
    <recommendedName>
        <fullName evidence="3">Carboxylesterase type B domain-containing protein</fullName>
    </recommendedName>
</protein>
<dbReference type="InterPro" id="IPR050309">
    <property type="entry name" value="Type-B_Carboxylest/Lipase"/>
</dbReference>
<dbReference type="PANTHER" id="PTHR11559">
    <property type="entry name" value="CARBOXYLESTERASE"/>
    <property type="match status" value="1"/>
</dbReference>
<evidence type="ECO:0000256" key="1">
    <source>
        <dbReference type="ARBA" id="ARBA00023180"/>
    </source>
</evidence>
<evidence type="ECO:0000313" key="5">
    <source>
        <dbReference type="Proteomes" id="UP001497472"/>
    </source>
</evidence>
<sequence length="540" mass="61142">MNIQILETLVLCACACSLLTPIVEISQGKLRGLRGLFGQNRYYNIPYAVADRFRRPSEPQKWKGVYEAIHRNPELRCPQWRRFLVFGREDCLLLDVFSPESVPPQSKVPVMVYFHGGAYYMGAKNLYDPQFLVLKNVVVVTVNYRLGVLGFLCLNEITNLGLRDQVAALKWIRNNIAAFNGDEENVTICGESAGASSAAFHLLSESSKGLFHRVILMSGTALSVWAFNQEPVEPAMQDARKLAIVTTQHDVIKTFNATPLDTLIEATKDTSVNPRHFKYSPCVDTFSTDPFFRGAPYDLIKSGNFNQVPVMMGYTECEGSYFYGLLDSGSVAYLNDNFEQTVPSLFSWCPSNRKKIGRLLRSHYFGNRDITMDSVRDLISFYSDWVAYAANVAFSKVLTKYSHEPVYNYLFAYEGGREFAKTFIPHLPGPVHAGELFYIFKPFGIPLWTSPRDKKFIEKLTTMITNFMRYGKPTIKKTKALPVEWARATRNSSNIMVLDSNLSVIRKAYKRHSGEFFLKLLCDYGQAGYVPCDSAQICLT</sequence>
<accession>A0AAV1JWD2</accession>
<feature type="chain" id="PRO_5043684877" description="Carboxylesterase type B domain-containing protein" evidence="2">
    <location>
        <begin position="18"/>
        <end position="540"/>
    </location>
</feature>
<keyword evidence="2" id="KW-0732">Signal</keyword>
<name>A0AAV1JWD2_9NEOP</name>
<feature type="signal peptide" evidence="2">
    <location>
        <begin position="1"/>
        <end position="17"/>
    </location>
</feature>
<evidence type="ECO:0000256" key="2">
    <source>
        <dbReference type="SAM" id="SignalP"/>
    </source>
</evidence>
<dbReference type="Gene3D" id="3.40.50.1820">
    <property type="entry name" value="alpha/beta hydrolase"/>
    <property type="match status" value="1"/>
</dbReference>
<reference evidence="4 5" key="1">
    <citation type="submission" date="2023-11" db="EMBL/GenBank/DDBJ databases">
        <authorList>
            <person name="Okamura Y."/>
        </authorList>
    </citation>
    <scope>NUCLEOTIDE SEQUENCE [LARGE SCALE GENOMIC DNA]</scope>
</reference>
<dbReference type="Pfam" id="PF00135">
    <property type="entry name" value="COesterase"/>
    <property type="match status" value="1"/>
</dbReference>
<evidence type="ECO:0000313" key="4">
    <source>
        <dbReference type="EMBL" id="CAK1553123.1"/>
    </source>
</evidence>
<dbReference type="SUPFAM" id="SSF53474">
    <property type="entry name" value="alpha/beta-Hydrolases"/>
    <property type="match status" value="1"/>
</dbReference>
<evidence type="ECO:0000259" key="3">
    <source>
        <dbReference type="Pfam" id="PF00135"/>
    </source>
</evidence>
<proteinExistence type="predicted"/>
<dbReference type="InterPro" id="IPR029058">
    <property type="entry name" value="AB_hydrolase_fold"/>
</dbReference>
<dbReference type="AlphaFoldDB" id="A0AAV1JWD2"/>
<keyword evidence="1" id="KW-0325">Glycoprotein</keyword>
<keyword evidence="5" id="KW-1185">Reference proteome</keyword>
<gene>
    <name evidence="4" type="ORF">LNINA_LOCUS12140</name>
</gene>
<dbReference type="EMBL" id="CAVLEF010000203">
    <property type="protein sequence ID" value="CAK1553123.1"/>
    <property type="molecule type" value="Genomic_DNA"/>
</dbReference>
<dbReference type="Proteomes" id="UP001497472">
    <property type="component" value="Unassembled WGS sequence"/>
</dbReference>
<dbReference type="InterPro" id="IPR002018">
    <property type="entry name" value="CarbesteraseB"/>
</dbReference>
<comment type="caution">
    <text evidence="4">The sequence shown here is derived from an EMBL/GenBank/DDBJ whole genome shotgun (WGS) entry which is preliminary data.</text>
</comment>
<feature type="domain" description="Carboxylesterase type B" evidence="3">
    <location>
        <begin position="20"/>
        <end position="516"/>
    </location>
</feature>